<evidence type="ECO:0000313" key="3">
    <source>
        <dbReference type="EMBL" id="KAK0549392.1"/>
    </source>
</evidence>
<evidence type="ECO:0000256" key="1">
    <source>
        <dbReference type="ARBA" id="ARBA00023002"/>
    </source>
</evidence>
<keyword evidence="1" id="KW-0560">Oxidoreductase</keyword>
<dbReference type="EMBL" id="JAPDMZ010000113">
    <property type="protein sequence ID" value="KAK0549392.1"/>
    <property type="molecule type" value="Genomic_DNA"/>
</dbReference>
<evidence type="ECO:0000313" key="4">
    <source>
        <dbReference type="Proteomes" id="UP001176517"/>
    </source>
</evidence>
<gene>
    <name evidence="3" type="ORF">OC846_004079</name>
</gene>
<evidence type="ECO:0008006" key="5">
    <source>
        <dbReference type="Google" id="ProtNLM"/>
    </source>
</evidence>
<dbReference type="Gene3D" id="3.50.50.60">
    <property type="entry name" value="FAD/NAD(P)-binding domain"/>
    <property type="match status" value="2"/>
</dbReference>
<dbReference type="InterPro" id="IPR050982">
    <property type="entry name" value="Auxin_biosynth/cation_transpt"/>
</dbReference>
<accession>A0AAN6JXB5</accession>
<dbReference type="InterPro" id="IPR036188">
    <property type="entry name" value="FAD/NAD-bd_sf"/>
</dbReference>
<dbReference type="Proteomes" id="UP001176517">
    <property type="component" value="Unassembled WGS sequence"/>
</dbReference>
<dbReference type="Pfam" id="PF13738">
    <property type="entry name" value="Pyr_redox_3"/>
    <property type="match status" value="1"/>
</dbReference>
<organism evidence="3 4">
    <name type="scientific">Tilletia horrida</name>
    <dbReference type="NCBI Taxonomy" id="155126"/>
    <lineage>
        <taxon>Eukaryota</taxon>
        <taxon>Fungi</taxon>
        <taxon>Dikarya</taxon>
        <taxon>Basidiomycota</taxon>
        <taxon>Ustilaginomycotina</taxon>
        <taxon>Exobasidiomycetes</taxon>
        <taxon>Tilletiales</taxon>
        <taxon>Tilletiaceae</taxon>
        <taxon>Tilletia</taxon>
    </lineage>
</organism>
<dbReference type="SUPFAM" id="SSF54427">
    <property type="entry name" value="NTF2-like"/>
    <property type="match status" value="1"/>
</dbReference>
<feature type="compositionally biased region" description="Polar residues" evidence="2">
    <location>
        <begin position="1"/>
        <end position="10"/>
    </location>
</feature>
<dbReference type="SUPFAM" id="SSF51905">
    <property type="entry name" value="FAD/NAD(P)-binding domain"/>
    <property type="match status" value="1"/>
</dbReference>
<reference evidence="3" key="1">
    <citation type="journal article" date="2023" name="PhytoFront">
        <title>Draft Genome Resources of Seven Strains of Tilletia horrida, Causal Agent of Kernel Smut of Rice.</title>
        <authorList>
            <person name="Khanal S."/>
            <person name="Antony Babu S."/>
            <person name="Zhou X.G."/>
        </authorList>
    </citation>
    <scope>NUCLEOTIDE SEQUENCE</scope>
    <source>
        <strain evidence="3">TX6</strain>
    </source>
</reference>
<feature type="region of interest" description="Disordered" evidence="2">
    <location>
        <begin position="1"/>
        <end position="23"/>
    </location>
</feature>
<dbReference type="InterPro" id="IPR032710">
    <property type="entry name" value="NTF2-like_dom_sf"/>
</dbReference>
<name>A0AAN6JXB5_9BASI</name>
<dbReference type="GO" id="GO:0050660">
    <property type="term" value="F:flavin adenine dinucleotide binding"/>
    <property type="evidence" value="ECO:0007669"/>
    <property type="project" value="TreeGrafter"/>
</dbReference>
<dbReference type="AlphaFoldDB" id="A0AAN6JXB5"/>
<dbReference type="PANTHER" id="PTHR43539">
    <property type="entry name" value="FLAVIN-BINDING MONOOXYGENASE-LIKE PROTEIN (AFU_ORTHOLOGUE AFUA_4G09220)"/>
    <property type="match status" value="1"/>
</dbReference>
<proteinExistence type="predicted"/>
<dbReference type="GO" id="GO:0004497">
    <property type="term" value="F:monooxygenase activity"/>
    <property type="evidence" value="ECO:0007669"/>
    <property type="project" value="TreeGrafter"/>
</dbReference>
<keyword evidence="4" id="KW-1185">Reference proteome</keyword>
<evidence type="ECO:0000256" key="2">
    <source>
        <dbReference type="SAM" id="MobiDB-lite"/>
    </source>
</evidence>
<comment type="caution">
    <text evidence="3">The sequence shown here is derived from an EMBL/GenBank/DDBJ whole genome shotgun (WGS) entry which is preliminary data.</text>
</comment>
<protein>
    <recommendedName>
        <fullName evidence="5">FAD/NAD(P)-binding domain-containing protein</fullName>
    </recommendedName>
</protein>
<sequence length="632" mass="70245">MTEVHSSVTGPASDETRQGAHSPTVVLPSHSDAVFITQVFGQKLQQAIPSIDHLLALFHPDAYFRDMLALQWDHRTLHGHDNIRHFLADGNKLGTQDDLAIRNIQIEEGRDAVSAMPAPGATIWITALFRFETPIGRGRGAFRLAPDPSAPTDDLNGSIDAWKAVTMFTALEELNAHHWPLAPEHRPNGIVHKPVKQRLTWLERRQREVEFQDGQPAVVIVGAGQAGLALAAHLKMLDIPTLVLEKHERVGDSWRKRFRQLTLHDPVTYNQMPFIPFPSFWPRFTPKDKLAEFFESYAKLLELNVWTGATLESTTFDDAKSEWALKVKHSDGQARELRPRFLVQATGHSGEPNIPTFKGWENFKGTVMHSSEFTAGTDYKGKSAVVVGACNSGHDIAQDFWESDAASITLVQRSSTYIVSINSVCDILFGQLYNEDRPSNPCPSTEDCDILYQSAPTMVLKEIGKITAQMSKENDRELLEGLGKAGFQVDYGPDGSGFLLKYLTKGGGYYLDVGASGLIAKGEIKVKQGQNISHFSERGLVFADGSEIEADVVVLATGYQNMRTTTRRIFGDQLYNQTKDVWGLDEEGEIKTMWRDSGHKAFFFAGGNLALCRFLSKRLALRIKAQLLGLTP</sequence>
<dbReference type="PANTHER" id="PTHR43539:SF68">
    <property type="entry name" value="FLAVIN-BINDING MONOOXYGENASE-LIKE PROTEIN (AFU_ORTHOLOGUE AFUA_4G09220)"/>
    <property type="match status" value="1"/>
</dbReference>